<gene>
    <name evidence="3" type="ORF">EIC27_01685</name>
</gene>
<comment type="caution">
    <text evidence="3">The sequence shown here is derived from an EMBL/GenBank/DDBJ whole genome shotgun (WGS) entry which is preliminary data.</text>
</comment>
<protein>
    <submittedName>
        <fullName evidence="3">Uncharacterized protein</fullName>
    </submittedName>
</protein>
<feature type="compositionally biased region" description="Basic and acidic residues" evidence="1">
    <location>
        <begin position="318"/>
        <end position="328"/>
    </location>
</feature>
<name>A0A3R9ZQR0_9RICK</name>
<accession>A0A3R9ZQR0</accession>
<keyword evidence="2" id="KW-1133">Transmembrane helix</keyword>
<dbReference type="EMBL" id="RXFM01000015">
    <property type="protein sequence ID" value="RST70233.1"/>
    <property type="molecule type" value="Genomic_DNA"/>
</dbReference>
<evidence type="ECO:0000313" key="3">
    <source>
        <dbReference type="EMBL" id="RST70233.1"/>
    </source>
</evidence>
<feature type="compositionally biased region" description="Polar residues" evidence="1">
    <location>
        <begin position="329"/>
        <end position="341"/>
    </location>
</feature>
<keyword evidence="2" id="KW-0812">Transmembrane</keyword>
<evidence type="ECO:0000256" key="2">
    <source>
        <dbReference type="SAM" id="Phobius"/>
    </source>
</evidence>
<dbReference type="AlphaFoldDB" id="A0A3R9ZQR0"/>
<feature type="region of interest" description="Disordered" evidence="1">
    <location>
        <begin position="318"/>
        <end position="341"/>
    </location>
</feature>
<dbReference type="Proteomes" id="UP000279470">
    <property type="component" value="Unassembled WGS sequence"/>
</dbReference>
<organism evidence="3 4">
    <name type="scientific">Candidatus Aquarickettsia rohweri</name>
    <dbReference type="NCBI Taxonomy" id="2602574"/>
    <lineage>
        <taxon>Bacteria</taxon>
        <taxon>Pseudomonadati</taxon>
        <taxon>Pseudomonadota</taxon>
        <taxon>Alphaproteobacteria</taxon>
        <taxon>Rickettsiales</taxon>
        <taxon>Candidatus Midichloriaceae</taxon>
        <taxon>Candidatus Aquarickettsia</taxon>
    </lineage>
</organism>
<sequence>MPDGDFQDFKKRYYKIINDIAAEAVSKGRVELNQGSGKLELDFISDEFERKLTNLKKQFTDPGVQAEIQNEDFKFEFNKLLEKNENSKIFEYFYQIEKGNNITVDIKELEIPDINKDEIQAQGFVKAFEKMKEKGNDPKFQEYYKNVQKLSEERTLLIVESPEISANLARADGVFNNFNRVKEKYNAERRQQEVFGDSDSEVPKPLSISSMLDKAEKAYDFQHDLRIKLAKHIALNNIPVFDDNGEISKKFDYLEVGNIFEGSQITEGIDDYLKKSVSKLIRDQSEVTKLNKVFNALDIDGQNIGSFRKLVDDEKAKIEDQRQRESENRQSSTVKADVTSQSAKTTGRLNIKEQKLKILKENLAKKILKLAGVSDKQIFAIMQDPKAKSAIMKRANQVLEELNIKDADVLKFGPDNVMSIVNDEDLKYSIQDQAEELVAQTGSRSSSSVDTRDMRGKEEFHDYYQKKAQKLSQNKFEDNLLEALKFEDEKDNRNLLESSWDKFKRIPAMLTSKLPDFQPGEKAVMGVIAALVIPPPLGVIVGLYMVGKALDEKTGAL</sequence>
<keyword evidence="2" id="KW-0472">Membrane</keyword>
<feature type="transmembrane region" description="Helical" evidence="2">
    <location>
        <begin position="523"/>
        <end position="546"/>
    </location>
</feature>
<keyword evidence="4" id="KW-1185">Reference proteome</keyword>
<reference evidence="4" key="1">
    <citation type="submission" date="2018-11" db="EMBL/GenBank/DDBJ databases">
        <title>Phylogenetic, genomic, and biogeographic characterization of a novel and ubiquitous marine invertebrate-associated Rickettsiales parasite, Candidatus Marinoinvertebrata rohwerii, gen. nov., sp. nov.</title>
        <authorList>
            <person name="Klinges J.G."/>
            <person name="Rosales S.M."/>
            <person name="Mcminds R."/>
            <person name="Shaver E.C."/>
            <person name="Shantz A."/>
            <person name="Peters E.C."/>
            <person name="Burkepile D.E."/>
            <person name="Silliman B.R."/>
            <person name="Vega Thurber R.L."/>
        </authorList>
    </citation>
    <scope>NUCLEOTIDE SEQUENCE [LARGE SCALE GENOMIC DNA]</scope>
    <source>
        <strain evidence="4">a_cerv_44</strain>
    </source>
</reference>
<evidence type="ECO:0000256" key="1">
    <source>
        <dbReference type="SAM" id="MobiDB-lite"/>
    </source>
</evidence>
<evidence type="ECO:0000313" key="4">
    <source>
        <dbReference type="Proteomes" id="UP000279470"/>
    </source>
</evidence>
<proteinExistence type="predicted"/>
<dbReference type="RefSeq" id="WP_126044431.1">
    <property type="nucleotide sequence ID" value="NZ_RXFM01000015.1"/>
</dbReference>